<proteinExistence type="predicted"/>
<name>A0A164QIN7_9CRUS</name>
<dbReference type="Proteomes" id="UP000076858">
    <property type="component" value="Unassembled WGS sequence"/>
</dbReference>
<dbReference type="EMBL" id="LRGB01002387">
    <property type="protein sequence ID" value="KZS07789.1"/>
    <property type="molecule type" value="Genomic_DNA"/>
</dbReference>
<keyword evidence="2" id="KW-1185">Reference proteome</keyword>
<dbReference type="PANTHER" id="PTHR34153">
    <property type="entry name" value="SI:CH211-262H13.3-RELATED-RELATED"/>
    <property type="match status" value="1"/>
</dbReference>
<comment type="caution">
    <text evidence="1">The sequence shown here is derived from an EMBL/GenBank/DDBJ whole genome shotgun (WGS) entry which is preliminary data.</text>
</comment>
<reference evidence="1 2" key="1">
    <citation type="submission" date="2016-03" db="EMBL/GenBank/DDBJ databases">
        <title>EvidentialGene: Evidence-directed Construction of Genes on Genomes.</title>
        <authorList>
            <person name="Gilbert D.G."/>
            <person name="Choi J.-H."/>
            <person name="Mockaitis K."/>
            <person name="Colbourne J."/>
            <person name="Pfrender M."/>
        </authorList>
    </citation>
    <scope>NUCLEOTIDE SEQUENCE [LARGE SCALE GENOMIC DNA]</scope>
    <source>
        <strain evidence="1 2">Xinb3</strain>
        <tissue evidence="1">Complete organism</tissue>
    </source>
</reference>
<protein>
    <submittedName>
        <fullName evidence="1">Uncharacterized protein</fullName>
    </submittedName>
</protein>
<dbReference type="AlphaFoldDB" id="A0A164QIN7"/>
<accession>A0A164QIN7</accession>
<gene>
    <name evidence="1" type="ORF">APZ42_028420</name>
</gene>
<dbReference type="PANTHER" id="PTHR34153:SF2">
    <property type="entry name" value="SI:CH211-262H13.3-RELATED"/>
    <property type="match status" value="1"/>
</dbReference>
<evidence type="ECO:0000313" key="2">
    <source>
        <dbReference type="Proteomes" id="UP000076858"/>
    </source>
</evidence>
<sequence length="152" mass="16802">MQERDLPLQPSTIAQEMTPVTPVLMEQSVQVQLAPDNSSGSVTFQQMVMRQLAIMAKNDAARAVLLTAISARLENIQPVPVVNDVPTVPVSMPSLPIKTVDGLRDFEEHLQNEDHFFELVRIVRMIGGVALSDAVKRAWKKVLLRSGSRTTT</sequence>
<organism evidence="1 2">
    <name type="scientific">Daphnia magna</name>
    <dbReference type="NCBI Taxonomy" id="35525"/>
    <lineage>
        <taxon>Eukaryota</taxon>
        <taxon>Metazoa</taxon>
        <taxon>Ecdysozoa</taxon>
        <taxon>Arthropoda</taxon>
        <taxon>Crustacea</taxon>
        <taxon>Branchiopoda</taxon>
        <taxon>Diplostraca</taxon>
        <taxon>Cladocera</taxon>
        <taxon>Anomopoda</taxon>
        <taxon>Daphniidae</taxon>
        <taxon>Daphnia</taxon>
    </lineage>
</organism>
<evidence type="ECO:0000313" key="1">
    <source>
        <dbReference type="EMBL" id="KZS07789.1"/>
    </source>
</evidence>